<organism evidence="1 2">
    <name type="scientific">Hyella patelloides LEGE 07179</name>
    <dbReference type="NCBI Taxonomy" id="945734"/>
    <lineage>
        <taxon>Bacteria</taxon>
        <taxon>Bacillati</taxon>
        <taxon>Cyanobacteriota</taxon>
        <taxon>Cyanophyceae</taxon>
        <taxon>Pleurocapsales</taxon>
        <taxon>Hyellaceae</taxon>
        <taxon>Hyella</taxon>
    </lineage>
</organism>
<keyword evidence="2" id="KW-1185">Reference proteome</keyword>
<dbReference type="EMBL" id="CAACVJ010000251">
    <property type="protein sequence ID" value="VEP15301.1"/>
    <property type="molecule type" value="Genomic_DNA"/>
</dbReference>
<accession>A0A563VV69</accession>
<name>A0A563VV69_9CYAN</name>
<proteinExistence type="predicted"/>
<reference evidence="1 2" key="1">
    <citation type="submission" date="2019-01" db="EMBL/GenBank/DDBJ databases">
        <authorList>
            <person name="Brito A."/>
        </authorList>
    </citation>
    <scope>NUCLEOTIDE SEQUENCE [LARGE SCALE GENOMIC DNA]</scope>
    <source>
        <strain evidence="1">1</strain>
    </source>
</reference>
<dbReference type="Proteomes" id="UP000320055">
    <property type="component" value="Unassembled WGS sequence"/>
</dbReference>
<evidence type="ECO:0000313" key="1">
    <source>
        <dbReference type="EMBL" id="VEP15301.1"/>
    </source>
</evidence>
<protein>
    <submittedName>
        <fullName evidence="1">Uncharacterized protein</fullName>
    </submittedName>
</protein>
<gene>
    <name evidence="1" type="ORF">H1P_3240003</name>
</gene>
<dbReference type="AlphaFoldDB" id="A0A563VV69"/>
<sequence length="53" mass="6126">MRSGNRSGVVTEEGYPKLKVFPQKRIAHFRLLLMAKINSAIHLTRQFCLNKIN</sequence>
<evidence type="ECO:0000313" key="2">
    <source>
        <dbReference type="Proteomes" id="UP000320055"/>
    </source>
</evidence>